<accession>A0A1N7J2K9</accession>
<gene>
    <name evidence="1" type="ORF">SAMN05421687_103232</name>
</gene>
<evidence type="ECO:0000313" key="1">
    <source>
        <dbReference type="EMBL" id="SIS43451.1"/>
    </source>
</evidence>
<keyword evidence="2" id="KW-1185">Reference proteome</keyword>
<dbReference type="Proteomes" id="UP000187608">
    <property type="component" value="Unassembled WGS sequence"/>
</dbReference>
<evidence type="ECO:0000313" key="2">
    <source>
        <dbReference type="Proteomes" id="UP000187608"/>
    </source>
</evidence>
<name>A0A1N7J2K9_9BACI</name>
<dbReference type="EMBL" id="FTOC01000003">
    <property type="protein sequence ID" value="SIS43451.1"/>
    <property type="molecule type" value="Genomic_DNA"/>
</dbReference>
<organism evidence="1 2">
    <name type="scientific">Salimicrobium flavidum</name>
    <dbReference type="NCBI Taxonomy" id="570947"/>
    <lineage>
        <taxon>Bacteria</taxon>
        <taxon>Bacillati</taxon>
        <taxon>Bacillota</taxon>
        <taxon>Bacilli</taxon>
        <taxon>Bacillales</taxon>
        <taxon>Bacillaceae</taxon>
        <taxon>Salimicrobium</taxon>
    </lineage>
</organism>
<sequence length="193" mass="21250">MKKLPLVLGAVICIVAGGVSGIYSNGSTTFADNSNTSEVPNEPQTLEVLSTQEAINKSGLGDKLKNSLENLPFESTANYGVVDHIQDGDKTIKHLRLNYQSKHGAELTLSVFESDLNMVLPNELEEKIVRTSLELPWGGEAEYTKIGNSSSVNWEKDGLSYVINFSNEEKILNNIKEENAEAKISNFLKQNFK</sequence>
<reference evidence="2" key="1">
    <citation type="submission" date="2017-01" db="EMBL/GenBank/DDBJ databases">
        <authorList>
            <person name="Varghese N."/>
            <person name="Submissions S."/>
        </authorList>
    </citation>
    <scope>NUCLEOTIDE SEQUENCE [LARGE SCALE GENOMIC DNA]</scope>
    <source>
        <strain evidence="2">DSM 23127</strain>
    </source>
</reference>
<protein>
    <submittedName>
        <fullName evidence="1">Uncharacterized protein</fullName>
    </submittedName>
</protein>
<dbReference type="RefSeq" id="WP_076557814.1">
    <property type="nucleotide sequence ID" value="NZ_FTOC01000003.1"/>
</dbReference>
<proteinExistence type="predicted"/>
<dbReference type="AlphaFoldDB" id="A0A1N7J2K9"/>